<protein>
    <submittedName>
        <fullName evidence="3">Uncharacterized protein</fullName>
    </submittedName>
</protein>
<comment type="caution">
    <text evidence="3">The sequence shown here is derived from an EMBL/GenBank/DDBJ whole genome shotgun (WGS) entry which is preliminary data.</text>
</comment>
<evidence type="ECO:0000313" key="4">
    <source>
        <dbReference type="Proteomes" id="UP000298493"/>
    </source>
</evidence>
<evidence type="ECO:0000256" key="1">
    <source>
        <dbReference type="SAM" id="MobiDB-lite"/>
    </source>
</evidence>
<evidence type="ECO:0000313" key="3">
    <source>
        <dbReference type="EMBL" id="TID20545.1"/>
    </source>
</evidence>
<sequence>MRFTAIITALCFLVAGTAAGETPPILAAVPAALSILAVRTTTDNTPPKHDKPAGDKPKKSSPDLINGLQKNGPPPPKNHQLVSTTTAITASECHPPPSIDPKSRASSS</sequence>
<accession>A0A4Z1NZ22</accession>
<keyword evidence="4" id="KW-1185">Reference proteome</keyword>
<feature type="compositionally biased region" description="Polar residues" evidence="1">
    <location>
        <begin position="80"/>
        <end position="89"/>
    </location>
</feature>
<dbReference type="Proteomes" id="UP000298493">
    <property type="component" value="Unassembled WGS sequence"/>
</dbReference>
<gene>
    <name evidence="3" type="ORF">E6O75_ATG05309</name>
</gene>
<reference evidence="3 4" key="1">
    <citation type="submission" date="2019-04" db="EMBL/GenBank/DDBJ databases">
        <title>High contiguity whole genome sequence and gene annotation resource for two Venturia nashicola isolates.</title>
        <authorList>
            <person name="Prokchorchik M."/>
            <person name="Won K."/>
            <person name="Lee Y."/>
            <person name="Choi E.D."/>
            <person name="Segonzac C."/>
            <person name="Sohn K.H."/>
        </authorList>
    </citation>
    <scope>NUCLEOTIDE SEQUENCE [LARGE SCALE GENOMIC DNA]</scope>
    <source>
        <strain evidence="3 4">PRI2</strain>
    </source>
</reference>
<feature type="signal peptide" evidence="2">
    <location>
        <begin position="1"/>
        <end position="19"/>
    </location>
</feature>
<feature type="compositionally biased region" description="Basic and acidic residues" evidence="1">
    <location>
        <begin position="46"/>
        <end position="61"/>
    </location>
</feature>
<feature type="chain" id="PRO_5021336850" evidence="2">
    <location>
        <begin position="20"/>
        <end position="108"/>
    </location>
</feature>
<feature type="region of interest" description="Disordered" evidence="1">
    <location>
        <begin position="39"/>
        <end position="108"/>
    </location>
</feature>
<dbReference type="AlphaFoldDB" id="A0A4Z1NZ22"/>
<evidence type="ECO:0000256" key="2">
    <source>
        <dbReference type="SAM" id="SignalP"/>
    </source>
</evidence>
<name>A0A4Z1NZ22_9PEZI</name>
<keyword evidence="2" id="KW-0732">Signal</keyword>
<organism evidence="3 4">
    <name type="scientific">Venturia nashicola</name>
    <dbReference type="NCBI Taxonomy" id="86259"/>
    <lineage>
        <taxon>Eukaryota</taxon>
        <taxon>Fungi</taxon>
        <taxon>Dikarya</taxon>
        <taxon>Ascomycota</taxon>
        <taxon>Pezizomycotina</taxon>
        <taxon>Dothideomycetes</taxon>
        <taxon>Pleosporomycetidae</taxon>
        <taxon>Venturiales</taxon>
        <taxon>Venturiaceae</taxon>
        <taxon>Venturia</taxon>
    </lineage>
</organism>
<dbReference type="EMBL" id="SNSC02000010">
    <property type="protein sequence ID" value="TID20545.1"/>
    <property type="molecule type" value="Genomic_DNA"/>
</dbReference>
<proteinExistence type="predicted"/>